<dbReference type="RefSeq" id="XP_060676170.1">
    <property type="nucleotide sequence ID" value="XM_060820187.1"/>
</dbReference>
<organism evidence="3 4">
    <name type="scientific">Ziziphus jujuba</name>
    <name type="common">Chinese jujube</name>
    <name type="synonym">Ziziphus sativa</name>
    <dbReference type="NCBI Taxonomy" id="326968"/>
    <lineage>
        <taxon>Eukaryota</taxon>
        <taxon>Viridiplantae</taxon>
        <taxon>Streptophyta</taxon>
        <taxon>Embryophyta</taxon>
        <taxon>Tracheophyta</taxon>
        <taxon>Spermatophyta</taxon>
        <taxon>Magnoliopsida</taxon>
        <taxon>eudicotyledons</taxon>
        <taxon>Gunneridae</taxon>
        <taxon>Pentapetalae</taxon>
        <taxon>rosids</taxon>
        <taxon>fabids</taxon>
        <taxon>Rosales</taxon>
        <taxon>Rhamnaceae</taxon>
        <taxon>Paliureae</taxon>
        <taxon>Ziziphus</taxon>
    </lineage>
</organism>
<feature type="coiled-coil region" evidence="1">
    <location>
        <begin position="370"/>
        <end position="404"/>
    </location>
</feature>
<evidence type="ECO:0000313" key="4">
    <source>
        <dbReference type="RefSeq" id="XP_060676170.1"/>
    </source>
</evidence>
<dbReference type="SMART" id="SM00248">
    <property type="entry name" value="ANK"/>
    <property type="match status" value="6"/>
</dbReference>
<gene>
    <name evidence="4" type="primary">LOC107429177</name>
</gene>
<dbReference type="Pfam" id="PF12796">
    <property type="entry name" value="Ank_2"/>
    <property type="match status" value="2"/>
</dbReference>
<name>A0ABM4AHG3_ZIZJJ</name>
<keyword evidence="3" id="KW-1185">Reference proteome</keyword>
<dbReference type="PANTHER" id="PTHR24177:SF103">
    <property type="entry name" value="PGG DOMAIN-CONTAINING PROTEIN"/>
    <property type="match status" value="1"/>
</dbReference>
<feature type="coiled-coil region" evidence="1">
    <location>
        <begin position="306"/>
        <end position="336"/>
    </location>
</feature>
<feature type="compositionally biased region" description="Polar residues" evidence="2">
    <location>
        <begin position="241"/>
        <end position="251"/>
    </location>
</feature>
<dbReference type="Proteomes" id="UP001652623">
    <property type="component" value="Chromosome 9"/>
</dbReference>
<dbReference type="PANTHER" id="PTHR24177">
    <property type="entry name" value="CASKIN"/>
    <property type="match status" value="1"/>
</dbReference>
<feature type="region of interest" description="Disordered" evidence="2">
    <location>
        <begin position="241"/>
        <end position="267"/>
    </location>
</feature>
<dbReference type="SUPFAM" id="SSF48403">
    <property type="entry name" value="Ankyrin repeat"/>
    <property type="match status" value="2"/>
</dbReference>
<evidence type="ECO:0000313" key="3">
    <source>
        <dbReference type="Proteomes" id="UP001652623"/>
    </source>
</evidence>
<dbReference type="InterPro" id="IPR036770">
    <property type="entry name" value="Ankyrin_rpt-contain_sf"/>
</dbReference>
<protein>
    <submittedName>
        <fullName evidence="4">Uncharacterized protein LOC107429177 isoform X1</fullName>
    </submittedName>
</protein>
<dbReference type="GeneID" id="107429177"/>
<dbReference type="InterPro" id="IPR002110">
    <property type="entry name" value="Ankyrin_rpt"/>
</dbReference>
<evidence type="ECO:0000256" key="2">
    <source>
        <dbReference type="SAM" id="MobiDB-lite"/>
    </source>
</evidence>
<proteinExistence type="predicted"/>
<accession>A0ABM4AHG3</accession>
<keyword evidence="1" id="KW-0175">Coiled coil</keyword>
<reference evidence="4" key="1">
    <citation type="submission" date="2025-08" db="UniProtKB">
        <authorList>
            <consortium name="RefSeq"/>
        </authorList>
    </citation>
    <scope>IDENTIFICATION</scope>
    <source>
        <tissue evidence="4">Seedling</tissue>
    </source>
</reference>
<evidence type="ECO:0000256" key="1">
    <source>
        <dbReference type="SAM" id="Coils"/>
    </source>
</evidence>
<sequence>MYTSLSESESENLYRVTMQGKWEEVVKIYEKNPKAHKMRITHEGGTALHLAVIECREETVLKLVQEICKIDKSALEIQNDRDDTPLHHAASAGSKIMCKYIVEAANPRLIGVRTSTGETALFISAINGNREAFFYLHSVCFDISVSKSLSDCDLYSYTRRSNNGDNILHAAINNGHFDLAYQIIHLYGDLVTSVNENGLTPLHCLAKPDAFKSPSYNLGLWKRLIYQCIVVKELKEDPISNLQSEEGSSASDVEIPISDKDTGSQSSIPSNEMQGIFLTSYDKFLKVLATLGDKFLKVLATLGVGIKRIKEIVRELEELKKEHKRSLQVMNELFERSKFIYKHKDAGMKKEKLSLEEEDEDDDMEEIFNSENGIKRIKEIVRELEELKKKLKGSLQVMNELFKRSEFIYKHKDAGMKKEKLSLEEEDEDDDMEEIFNSEKEKIPPQETAEIDGMVIMAAKNGVVEIVEKFLDKFPATVHDRDQKMKNILILAAENRHPNVYNLLIKKNIKKKILSNTTFLKADSEENNVLHAAATYKENKPWPIPGVALQMQWEIKWFEFVKASIPPHITFRPNLEGKTPEEVFSETHKNLMIEGTKWLIKTSESALWWLH</sequence>
<dbReference type="Gene3D" id="1.25.40.20">
    <property type="entry name" value="Ankyrin repeat-containing domain"/>
    <property type="match status" value="3"/>
</dbReference>